<dbReference type="GO" id="GO:0005524">
    <property type="term" value="F:ATP binding"/>
    <property type="evidence" value="ECO:0007669"/>
    <property type="project" value="UniProtKB-KW"/>
</dbReference>
<evidence type="ECO:0000256" key="7">
    <source>
        <dbReference type="PROSITE-ProRule" id="PRU00169"/>
    </source>
</evidence>
<dbReference type="InterPro" id="IPR002197">
    <property type="entry name" value="HTH_Fis"/>
</dbReference>
<dbReference type="AlphaFoldDB" id="A0AAP4WY29"/>
<keyword evidence="3" id="KW-0067">ATP-binding</keyword>
<dbReference type="Pfam" id="PF25601">
    <property type="entry name" value="AAA_lid_14"/>
    <property type="match status" value="1"/>
</dbReference>
<dbReference type="Pfam" id="PF00072">
    <property type="entry name" value="Response_reg"/>
    <property type="match status" value="1"/>
</dbReference>
<evidence type="ECO:0000256" key="3">
    <source>
        <dbReference type="ARBA" id="ARBA00022840"/>
    </source>
</evidence>
<feature type="domain" description="Sigma-54 factor interaction" evidence="9">
    <location>
        <begin position="180"/>
        <end position="407"/>
    </location>
</feature>
<dbReference type="SUPFAM" id="SSF52540">
    <property type="entry name" value="P-loop containing nucleoside triphosphate hydrolases"/>
    <property type="match status" value="1"/>
</dbReference>
<keyword evidence="4" id="KW-0902">Two-component regulatory system</keyword>
<dbReference type="RefSeq" id="WP_303594617.1">
    <property type="nucleotide sequence ID" value="NZ_JAUORK010000018.1"/>
</dbReference>
<evidence type="ECO:0000256" key="4">
    <source>
        <dbReference type="ARBA" id="ARBA00023012"/>
    </source>
</evidence>
<dbReference type="Pfam" id="PF14532">
    <property type="entry name" value="Sigma54_activ_2"/>
    <property type="match status" value="1"/>
</dbReference>
<feature type="compositionally biased region" description="Low complexity" evidence="8">
    <location>
        <begin position="417"/>
        <end position="427"/>
    </location>
</feature>
<dbReference type="FunFam" id="3.40.50.2300:FF:000018">
    <property type="entry name" value="DNA-binding transcriptional regulator NtrC"/>
    <property type="match status" value="1"/>
</dbReference>
<proteinExistence type="predicted"/>
<reference evidence="11" key="1">
    <citation type="submission" date="2023-07" db="EMBL/GenBank/DDBJ databases">
        <title>Genome content predicts the carbon catabolic preferences of heterotrophic bacteria.</title>
        <authorList>
            <person name="Gralka M."/>
        </authorList>
    </citation>
    <scope>NUCLEOTIDE SEQUENCE</scope>
    <source>
        <strain evidence="11">C2R13</strain>
    </source>
</reference>
<dbReference type="Gene3D" id="3.40.50.300">
    <property type="entry name" value="P-loop containing nucleotide triphosphate hydrolases"/>
    <property type="match status" value="1"/>
</dbReference>
<feature type="modified residue" description="4-aspartylphosphate" evidence="7">
    <location>
        <position position="90"/>
    </location>
</feature>
<evidence type="ECO:0000256" key="8">
    <source>
        <dbReference type="SAM" id="MobiDB-lite"/>
    </source>
</evidence>
<feature type="region of interest" description="Disordered" evidence="8">
    <location>
        <begin position="412"/>
        <end position="444"/>
    </location>
</feature>
<comment type="caution">
    <text evidence="11">The sequence shown here is derived from an EMBL/GenBank/DDBJ whole genome shotgun (WGS) entry which is preliminary data.</text>
</comment>
<keyword evidence="5" id="KW-0805">Transcription regulation</keyword>
<dbReference type="SUPFAM" id="SSF46689">
    <property type="entry name" value="Homeodomain-like"/>
    <property type="match status" value="1"/>
</dbReference>
<dbReference type="GO" id="GO:0000160">
    <property type="term" value="P:phosphorelay signal transduction system"/>
    <property type="evidence" value="ECO:0007669"/>
    <property type="project" value="UniProtKB-KW"/>
</dbReference>
<evidence type="ECO:0000259" key="10">
    <source>
        <dbReference type="PROSITE" id="PS50110"/>
    </source>
</evidence>
<dbReference type="EMBL" id="JAUORK010000018">
    <property type="protein sequence ID" value="MDO6672982.1"/>
    <property type="molecule type" value="Genomic_DNA"/>
</dbReference>
<dbReference type="InterPro" id="IPR027417">
    <property type="entry name" value="P-loop_NTPase"/>
</dbReference>
<protein>
    <submittedName>
        <fullName evidence="11">Response regulator</fullName>
    </submittedName>
</protein>
<dbReference type="PROSITE" id="PS50110">
    <property type="entry name" value="RESPONSE_REGULATORY"/>
    <property type="match status" value="1"/>
</dbReference>
<sequence>MTGYTHDSDGFEGAEEFAAKGLDPAELRLQQDSDLTREAPVWLVDDDPAVRESLAQWLELAEIHLRCFSRAEALLEALAAAEPVSVVISDIRMPGMDGLTLLARLALQAPELPVLMMTGHGDVATAVAAMQGGARDFIEKPFDPEALELKLRQALAGRRLSDENQRLRRRLSVRGLSGLLRGESRQIRQLRERLLELRGHPARVWISGEAGSGRSTLALALAEHAPPADASPSSAAMPPATRALLARVECAPLSQARAEGAEALAGAIEDALAACPAANTLLLHEVDHLSGAQWQWLDGWIAAREDGARLAPRLVCSALCSVGDVMASGPLTRTLGHALAEIELTTPALRERREDIPLLMAYFSRQAAEVHEVEAQPFASGELAALMAADWPGNLWQLRQAASRRVVLGESPITRQSSAPGSASAEEGAGETGNGASDEALASSEEHGLAAQVAMFESTLIRAALTRARGNIAQVLEELALPRRTLNLKMHKYGLRREDFRHGHDDSAN</sequence>
<gene>
    <name evidence="11" type="ORF">Q4535_12745</name>
</gene>
<dbReference type="Proteomes" id="UP001170481">
    <property type="component" value="Unassembled WGS sequence"/>
</dbReference>
<keyword evidence="6" id="KW-0804">Transcription</keyword>
<feature type="domain" description="Response regulatory" evidence="10">
    <location>
        <begin position="40"/>
        <end position="155"/>
    </location>
</feature>
<dbReference type="Gene3D" id="1.10.10.60">
    <property type="entry name" value="Homeodomain-like"/>
    <property type="match status" value="1"/>
</dbReference>
<evidence type="ECO:0000256" key="2">
    <source>
        <dbReference type="ARBA" id="ARBA00022741"/>
    </source>
</evidence>
<dbReference type="Gene3D" id="3.40.50.2300">
    <property type="match status" value="1"/>
</dbReference>
<dbReference type="PANTHER" id="PTHR32071">
    <property type="entry name" value="TRANSCRIPTIONAL REGULATORY PROTEIN"/>
    <property type="match status" value="1"/>
</dbReference>
<accession>A0AAP4WY29</accession>
<keyword evidence="1 7" id="KW-0597">Phosphoprotein</keyword>
<dbReference type="SUPFAM" id="SSF52172">
    <property type="entry name" value="CheY-like"/>
    <property type="match status" value="1"/>
</dbReference>
<dbReference type="SMART" id="SM00448">
    <property type="entry name" value="REC"/>
    <property type="match status" value="1"/>
</dbReference>
<evidence type="ECO:0000259" key="9">
    <source>
        <dbReference type="PROSITE" id="PS50045"/>
    </source>
</evidence>
<dbReference type="InterPro" id="IPR009057">
    <property type="entry name" value="Homeodomain-like_sf"/>
</dbReference>
<evidence type="ECO:0000313" key="12">
    <source>
        <dbReference type="Proteomes" id="UP001170481"/>
    </source>
</evidence>
<dbReference type="Pfam" id="PF02954">
    <property type="entry name" value="HTH_8"/>
    <property type="match status" value="1"/>
</dbReference>
<dbReference type="InterPro" id="IPR058031">
    <property type="entry name" value="AAA_lid_NorR"/>
</dbReference>
<evidence type="ECO:0000256" key="1">
    <source>
        <dbReference type="ARBA" id="ARBA00022553"/>
    </source>
</evidence>
<dbReference type="InterPro" id="IPR002078">
    <property type="entry name" value="Sigma_54_int"/>
</dbReference>
<dbReference type="PRINTS" id="PR01590">
    <property type="entry name" value="HTHFIS"/>
</dbReference>
<evidence type="ECO:0000313" key="11">
    <source>
        <dbReference type="EMBL" id="MDO6672982.1"/>
    </source>
</evidence>
<keyword evidence="2" id="KW-0547">Nucleotide-binding</keyword>
<dbReference type="InterPro" id="IPR001789">
    <property type="entry name" value="Sig_transdc_resp-reg_receiver"/>
</dbReference>
<evidence type="ECO:0000256" key="5">
    <source>
        <dbReference type="ARBA" id="ARBA00023015"/>
    </source>
</evidence>
<dbReference type="InterPro" id="IPR011006">
    <property type="entry name" value="CheY-like_superfamily"/>
</dbReference>
<dbReference type="PROSITE" id="PS50045">
    <property type="entry name" value="SIGMA54_INTERACT_4"/>
    <property type="match status" value="1"/>
</dbReference>
<dbReference type="PANTHER" id="PTHR32071:SF57">
    <property type="entry name" value="C4-DICARBOXYLATE TRANSPORT TRANSCRIPTIONAL REGULATORY PROTEIN DCTD"/>
    <property type="match status" value="1"/>
</dbReference>
<dbReference type="GO" id="GO:0006355">
    <property type="term" value="P:regulation of DNA-templated transcription"/>
    <property type="evidence" value="ECO:0007669"/>
    <property type="project" value="InterPro"/>
</dbReference>
<name>A0AAP4WY29_9GAMM</name>
<dbReference type="Gene3D" id="1.10.8.60">
    <property type="match status" value="1"/>
</dbReference>
<dbReference type="GO" id="GO:0043565">
    <property type="term" value="F:sequence-specific DNA binding"/>
    <property type="evidence" value="ECO:0007669"/>
    <property type="project" value="InterPro"/>
</dbReference>
<evidence type="ECO:0000256" key="6">
    <source>
        <dbReference type="ARBA" id="ARBA00023163"/>
    </source>
</evidence>
<organism evidence="11 12">
    <name type="scientific">Cobetia amphilecti</name>
    <dbReference type="NCBI Taxonomy" id="1055104"/>
    <lineage>
        <taxon>Bacteria</taxon>
        <taxon>Pseudomonadati</taxon>
        <taxon>Pseudomonadota</taxon>
        <taxon>Gammaproteobacteria</taxon>
        <taxon>Oceanospirillales</taxon>
        <taxon>Halomonadaceae</taxon>
        <taxon>Cobetia</taxon>
    </lineage>
</organism>